<protein>
    <submittedName>
        <fullName evidence="3">Mammalian cell entry protein</fullName>
    </submittedName>
</protein>
<keyword evidence="1" id="KW-1133">Transmembrane helix</keyword>
<proteinExistence type="predicted"/>
<sequence length="320" mass="34112">METRSNHVLVGTVTLLLLAAIMIAAFWFSRLSQGDNMEYDIFFKQSVNGLAKGSSVNYSGVPSGQVEKIELWKRDPSFVKVRISVKEGTPVLQGTTATIAGVGFTGVSEIVLDGAVKGAPPITCPAENPLASCPDGVPVIPTKPGALGELLNNAPQLLERLSTLTERLTELLNDKNQQSIAGILANVERISGSLADRSPEIAATLAEARIAVQRTGIAAEQIGKLAASTDAMVNDEGRPLLADLRKSIQSATRSIDTLDKTIAEAQPGVHAFSNQTMPEVNQLVRDLREMSRSFRGVAEKLDQQGAGSIVGSPKLPDYKR</sequence>
<reference evidence="3 4" key="1">
    <citation type="submission" date="2015-04" db="EMBL/GenBank/DDBJ databases">
        <title>Genome sequence of aromatic hydrocarbons-degrading Sphingobium chungbukense DJ77.</title>
        <authorList>
            <person name="Kim Y.-C."/>
            <person name="Chae J.-C."/>
        </authorList>
    </citation>
    <scope>NUCLEOTIDE SEQUENCE [LARGE SCALE GENOMIC DNA]</scope>
    <source>
        <strain evidence="3 4">DJ77</strain>
    </source>
</reference>
<dbReference type="Proteomes" id="UP000033874">
    <property type="component" value="Unassembled WGS sequence"/>
</dbReference>
<organism evidence="3 4">
    <name type="scientific">Sphingobium chungbukense</name>
    <dbReference type="NCBI Taxonomy" id="56193"/>
    <lineage>
        <taxon>Bacteria</taxon>
        <taxon>Pseudomonadati</taxon>
        <taxon>Pseudomonadota</taxon>
        <taxon>Alphaproteobacteria</taxon>
        <taxon>Sphingomonadales</taxon>
        <taxon>Sphingomonadaceae</taxon>
        <taxon>Sphingobium</taxon>
    </lineage>
</organism>
<name>A0A0M3AXE2_9SPHN</name>
<keyword evidence="4" id="KW-1185">Reference proteome</keyword>
<gene>
    <name evidence="3" type="ORF">YP76_02695</name>
</gene>
<dbReference type="STRING" id="56193.YP76_02695"/>
<evidence type="ECO:0000259" key="2">
    <source>
        <dbReference type="Pfam" id="PF02470"/>
    </source>
</evidence>
<evidence type="ECO:0000256" key="1">
    <source>
        <dbReference type="SAM" id="Phobius"/>
    </source>
</evidence>
<dbReference type="AlphaFoldDB" id="A0A0M3AXE2"/>
<dbReference type="InterPro" id="IPR003399">
    <property type="entry name" value="Mce/MlaD"/>
</dbReference>
<dbReference type="RefSeq" id="WP_046762045.1">
    <property type="nucleotide sequence ID" value="NZ_LBIC01000001.1"/>
</dbReference>
<evidence type="ECO:0000313" key="4">
    <source>
        <dbReference type="Proteomes" id="UP000033874"/>
    </source>
</evidence>
<keyword evidence="1" id="KW-0812">Transmembrane</keyword>
<comment type="caution">
    <text evidence="3">The sequence shown here is derived from an EMBL/GenBank/DDBJ whole genome shotgun (WGS) entry which is preliminary data.</text>
</comment>
<dbReference type="EMBL" id="LBIC01000001">
    <property type="protein sequence ID" value="KKW93601.1"/>
    <property type="molecule type" value="Genomic_DNA"/>
</dbReference>
<dbReference type="Pfam" id="PF02470">
    <property type="entry name" value="MlaD"/>
    <property type="match status" value="1"/>
</dbReference>
<keyword evidence="1" id="KW-0472">Membrane</keyword>
<feature type="transmembrane region" description="Helical" evidence="1">
    <location>
        <begin position="7"/>
        <end position="28"/>
    </location>
</feature>
<dbReference type="PATRIC" id="fig|56193.3.peg.552"/>
<feature type="domain" description="Mce/MlaD" evidence="2">
    <location>
        <begin position="45"/>
        <end position="113"/>
    </location>
</feature>
<evidence type="ECO:0000313" key="3">
    <source>
        <dbReference type="EMBL" id="KKW93601.1"/>
    </source>
</evidence>
<dbReference type="PANTHER" id="PTHR36698">
    <property type="entry name" value="BLL5892 PROTEIN"/>
    <property type="match status" value="1"/>
</dbReference>
<dbReference type="PANTHER" id="PTHR36698:SF2">
    <property type="entry name" value="MCE_MLAD DOMAIN-CONTAINING PROTEIN"/>
    <property type="match status" value="1"/>
</dbReference>
<accession>A0A0M3AXE2</accession>